<dbReference type="FunFam" id="3.65.10.10:FF:000005">
    <property type="entry name" value="3-phosphoshikimate 1-carboxyvinyltransferase"/>
    <property type="match status" value="1"/>
</dbReference>
<feature type="domain" description="Enolpyruvate transferase" evidence="9">
    <location>
        <begin position="8"/>
        <end position="420"/>
    </location>
</feature>
<keyword evidence="4 8" id="KW-0028">Amino-acid biosynthesis</keyword>
<dbReference type="SUPFAM" id="SSF55205">
    <property type="entry name" value="EPT/RTPC-like"/>
    <property type="match status" value="1"/>
</dbReference>
<evidence type="ECO:0000256" key="5">
    <source>
        <dbReference type="ARBA" id="ARBA00022679"/>
    </source>
</evidence>
<dbReference type="GO" id="GO:0003866">
    <property type="term" value="F:3-phosphoshikimate 1-carboxyvinyltransferase activity"/>
    <property type="evidence" value="ECO:0007669"/>
    <property type="project" value="UniProtKB-UniRule"/>
</dbReference>
<feature type="binding site" evidence="8">
    <location>
        <position position="168"/>
    </location>
    <ligand>
        <name>phosphoenolpyruvate</name>
        <dbReference type="ChEBI" id="CHEBI:58702"/>
    </ligand>
</feature>
<feature type="binding site" evidence="8">
    <location>
        <position position="21"/>
    </location>
    <ligand>
        <name>3-phosphoshikimate</name>
        <dbReference type="ChEBI" id="CHEBI:145989"/>
    </ligand>
</feature>
<evidence type="ECO:0000256" key="6">
    <source>
        <dbReference type="ARBA" id="ARBA00023141"/>
    </source>
</evidence>
<feature type="binding site" evidence="8">
    <location>
        <position position="385"/>
    </location>
    <ligand>
        <name>phosphoenolpyruvate</name>
        <dbReference type="ChEBI" id="CHEBI:58702"/>
    </ligand>
</feature>
<feature type="binding site" evidence="8">
    <location>
        <position position="91"/>
    </location>
    <ligand>
        <name>phosphoenolpyruvate</name>
        <dbReference type="ChEBI" id="CHEBI:58702"/>
    </ligand>
</feature>
<dbReference type="CDD" id="cd01556">
    <property type="entry name" value="EPSP_synthase"/>
    <property type="match status" value="1"/>
</dbReference>
<dbReference type="InterPro" id="IPR036968">
    <property type="entry name" value="Enolpyruvate_Tfrase_sf"/>
</dbReference>
<feature type="binding site" evidence="8">
    <location>
        <position position="120"/>
    </location>
    <ligand>
        <name>phosphoenolpyruvate</name>
        <dbReference type="ChEBI" id="CHEBI:58702"/>
    </ligand>
</feature>
<dbReference type="EMBL" id="KF901042">
    <property type="protein sequence ID" value="AIF15975.1"/>
    <property type="molecule type" value="Genomic_DNA"/>
</dbReference>
<evidence type="ECO:0000256" key="8">
    <source>
        <dbReference type="HAMAP-Rule" id="MF_00210"/>
    </source>
</evidence>
<comment type="subunit">
    <text evidence="8">Monomer.</text>
</comment>
<keyword evidence="6 8" id="KW-0057">Aromatic amino acid biosynthesis</keyword>
<comment type="function">
    <text evidence="8">Catalyzes the transfer of the enolpyruvyl moiety of phosphoenolpyruvate (PEP) to the 5-hydroxyl of shikimate-3-phosphate (S3P) to produce enolpyruvyl shikimate-3-phosphate and inorganic phosphate.</text>
</comment>
<feature type="binding site" evidence="8">
    <location>
        <position position="166"/>
    </location>
    <ligand>
        <name>3-phosphoshikimate</name>
        <dbReference type="ChEBI" id="CHEBI:145989"/>
    </ligand>
</feature>
<dbReference type="InterPro" id="IPR013792">
    <property type="entry name" value="RNA3'P_cycl/enolpyr_Trfase_a/b"/>
</dbReference>
<feature type="binding site" evidence="8">
    <location>
        <position position="168"/>
    </location>
    <ligand>
        <name>3-phosphoshikimate</name>
        <dbReference type="ChEBI" id="CHEBI:145989"/>
    </ligand>
</feature>
<dbReference type="InterPro" id="IPR001986">
    <property type="entry name" value="Enolpyruvate_Tfrase_dom"/>
</dbReference>
<dbReference type="GO" id="GO:0005737">
    <property type="term" value="C:cytoplasm"/>
    <property type="evidence" value="ECO:0007669"/>
    <property type="project" value="UniProtKB-SubCell"/>
</dbReference>
<dbReference type="PIRSF" id="PIRSF000505">
    <property type="entry name" value="EPSPS"/>
    <property type="match status" value="1"/>
</dbReference>
<sequence length="432" mass="45985">MTSIKVTPGKLQGELRIPPSKSYTHRAVILASIADGTSIIKNPLLGRDTMASIRACQALGVKIKVGENTVEIQGPGPNTAPSDIINVENSGTTLRFMTAISALSPNGHTVLTGDSSIRKRPMQPLLDALAQVGVTCWSTQLTGTAPIVISGGGIRGGVANIDGSISSQFASSLIVSCLRARSKTEVHLIGDTVSRPYVDATLEITKRFGGTVDSRQAETFTIPANQTISPTNIEIPADLSSAALLSACTVMTDSQVTFRGIDFTLPQADMQIIEMLKCLGAQIKFDAAKAKLVVTNDGDLNGGTFDLHDCPDLTPVIAVLALRSTRVTRISRIEHTRFKETDRISILAQELPKTGAKVTEYPDGLKIQPPSSIQPCELDAHDDHRLFMAFCAAAMAASAPCIIHGLETIDVSYPSFINDLTSIGATFEVMDK</sequence>
<feature type="binding site" evidence="8">
    <location>
        <position position="21"/>
    </location>
    <ligand>
        <name>phosphoenolpyruvate</name>
        <dbReference type="ChEBI" id="CHEBI:58702"/>
    </ligand>
</feature>
<keyword evidence="5 8" id="KW-0808">Transferase</keyword>
<evidence type="ECO:0000256" key="3">
    <source>
        <dbReference type="ARBA" id="ARBA00022490"/>
    </source>
</evidence>
<feature type="binding site" evidence="8">
    <location>
        <position position="339"/>
    </location>
    <ligand>
        <name>3-phosphoshikimate</name>
        <dbReference type="ChEBI" id="CHEBI:145989"/>
    </ligand>
</feature>
<feature type="binding site" evidence="8">
    <location>
        <position position="167"/>
    </location>
    <ligand>
        <name>3-phosphoshikimate</name>
        <dbReference type="ChEBI" id="CHEBI:145989"/>
    </ligand>
</feature>
<proteinExistence type="inferred from homology"/>
<feature type="binding site" evidence="8">
    <location>
        <position position="343"/>
    </location>
    <ligand>
        <name>phosphoenolpyruvate</name>
        <dbReference type="ChEBI" id="CHEBI:58702"/>
    </ligand>
</feature>
<dbReference type="PANTHER" id="PTHR21090:SF5">
    <property type="entry name" value="PENTAFUNCTIONAL AROM POLYPEPTIDE"/>
    <property type="match status" value="1"/>
</dbReference>
<dbReference type="GO" id="GO:0009423">
    <property type="term" value="P:chorismate biosynthetic process"/>
    <property type="evidence" value="ECO:0007669"/>
    <property type="project" value="UniProtKB-UniRule"/>
</dbReference>
<name>A0A075HL39_9ARCH</name>
<dbReference type="HAMAP" id="MF_00210">
    <property type="entry name" value="EPSP_synth"/>
    <property type="match status" value="1"/>
</dbReference>
<protein>
    <recommendedName>
        <fullName evidence="8">3-phosphoshikimate 1-carboxyvinyltransferase</fullName>
        <ecNumber evidence="8">2.5.1.19</ecNumber>
    </recommendedName>
    <alternativeName>
        <fullName evidence="8">5-enolpyruvylshikimate-3-phosphate synthase</fullName>
        <shortName evidence="8">EPSP synthase</shortName>
        <shortName evidence="8">EPSPS</shortName>
    </alternativeName>
</protein>
<evidence type="ECO:0000256" key="4">
    <source>
        <dbReference type="ARBA" id="ARBA00022605"/>
    </source>
</evidence>
<comment type="catalytic activity">
    <reaction evidence="7">
        <text>3-phosphoshikimate + phosphoenolpyruvate = 5-O-(1-carboxyvinyl)-3-phosphoshikimate + phosphate</text>
        <dbReference type="Rhea" id="RHEA:21256"/>
        <dbReference type="ChEBI" id="CHEBI:43474"/>
        <dbReference type="ChEBI" id="CHEBI:57701"/>
        <dbReference type="ChEBI" id="CHEBI:58702"/>
        <dbReference type="ChEBI" id="CHEBI:145989"/>
        <dbReference type="EC" id="2.5.1.19"/>
    </reaction>
    <physiologicalReaction direction="left-to-right" evidence="7">
        <dbReference type="Rhea" id="RHEA:21257"/>
    </physiologicalReaction>
</comment>
<dbReference type="UniPathway" id="UPA00053">
    <property type="reaction ID" value="UER00089"/>
</dbReference>
<dbReference type="GO" id="GO:0009073">
    <property type="term" value="P:aromatic amino acid family biosynthetic process"/>
    <property type="evidence" value="ECO:0007669"/>
    <property type="project" value="UniProtKB-KW"/>
</dbReference>
<dbReference type="AlphaFoldDB" id="A0A075HL39"/>
<reference evidence="10" key="1">
    <citation type="journal article" date="2014" name="Genome Biol. Evol.">
        <title>Pangenome evidence for extensive interdomain horizontal transfer affecting lineage core and shell genes in uncultured planktonic thaumarchaeota and euryarchaeota.</title>
        <authorList>
            <person name="Deschamps P."/>
            <person name="Zivanovic Y."/>
            <person name="Moreira D."/>
            <person name="Rodriguez-Valera F."/>
            <person name="Lopez-Garcia P."/>
        </authorList>
    </citation>
    <scope>NUCLEOTIDE SEQUENCE</scope>
</reference>
<dbReference type="InterPro" id="IPR006264">
    <property type="entry name" value="EPSP_synthase"/>
</dbReference>
<comment type="similarity">
    <text evidence="2 8">Belongs to the EPSP synthase family.</text>
</comment>
<evidence type="ECO:0000256" key="2">
    <source>
        <dbReference type="ARBA" id="ARBA00009948"/>
    </source>
</evidence>
<comment type="pathway">
    <text evidence="1">Metabolic intermediate biosynthesis; chorismate biosynthesis; chorismate from D-erythrose 4-phosphate and phosphoenolpyruvate: step 6/7.</text>
</comment>
<comment type="caution">
    <text evidence="8">Lacks conserved residue(s) required for the propagation of feature annotation.</text>
</comment>
<gene>
    <name evidence="8 10" type="primary">aroA</name>
</gene>
<dbReference type="Pfam" id="PF00275">
    <property type="entry name" value="EPSP_synthase"/>
    <property type="match status" value="1"/>
</dbReference>
<accession>A0A075HL39</accession>
<evidence type="ECO:0000313" key="10">
    <source>
        <dbReference type="EMBL" id="AIF15975.1"/>
    </source>
</evidence>
<organism evidence="10">
    <name type="scientific">uncultured marine thaumarchaeote KM3_72_A09</name>
    <dbReference type="NCBI Taxonomy" id="1456261"/>
    <lineage>
        <taxon>Archaea</taxon>
        <taxon>Nitrososphaerota</taxon>
        <taxon>environmental samples</taxon>
    </lineage>
</organism>
<evidence type="ECO:0000259" key="9">
    <source>
        <dbReference type="Pfam" id="PF00275"/>
    </source>
</evidence>
<feature type="active site" description="Proton acceptor" evidence="8">
    <location>
        <position position="312"/>
    </location>
</feature>
<dbReference type="GO" id="GO:0008652">
    <property type="term" value="P:amino acid biosynthetic process"/>
    <property type="evidence" value="ECO:0007669"/>
    <property type="project" value="UniProtKB-KW"/>
</dbReference>
<dbReference type="NCBIfam" id="TIGR01356">
    <property type="entry name" value="aroA"/>
    <property type="match status" value="1"/>
</dbReference>
<comment type="subcellular location">
    <subcellularLocation>
        <location evidence="8">Cytoplasm</location>
    </subcellularLocation>
</comment>
<evidence type="ECO:0000256" key="7">
    <source>
        <dbReference type="ARBA" id="ARBA00044633"/>
    </source>
</evidence>
<feature type="binding site" evidence="8">
    <location>
        <position position="312"/>
    </location>
    <ligand>
        <name>3-phosphoshikimate</name>
        <dbReference type="ChEBI" id="CHEBI:145989"/>
    </ligand>
</feature>
<keyword evidence="3 8" id="KW-0963">Cytoplasm</keyword>
<feature type="binding site" evidence="8">
    <location>
        <position position="26"/>
    </location>
    <ligand>
        <name>3-phosphoshikimate</name>
        <dbReference type="ChEBI" id="CHEBI:145989"/>
    </ligand>
</feature>
<dbReference type="PANTHER" id="PTHR21090">
    <property type="entry name" value="AROM/DEHYDROQUINATE SYNTHASE"/>
    <property type="match status" value="1"/>
</dbReference>
<dbReference type="Gene3D" id="3.65.10.10">
    <property type="entry name" value="Enolpyruvate transferase domain"/>
    <property type="match status" value="2"/>
</dbReference>
<dbReference type="EC" id="2.5.1.19" evidence="8"/>
<feature type="binding site" evidence="8">
    <location>
        <position position="194"/>
    </location>
    <ligand>
        <name>3-phosphoshikimate</name>
        <dbReference type="ChEBI" id="CHEBI:145989"/>
    </ligand>
</feature>
<evidence type="ECO:0000256" key="1">
    <source>
        <dbReference type="ARBA" id="ARBA00004811"/>
    </source>
</evidence>
<feature type="binding site" evidence="8">
    <location>
        <position position="22"/>
    </location>
    <ligand>
        <name>3-phosphoshikimate</name>
        <dbReference type="ChEBI" id="CHEBI:145989"/>
    </ligand>
</feature>